<keyword evidence="3 5" id="KW-0699">rRNA-binding</keyword>
<evidence type="ECO:0000313" key="7">
    <source>
        <dbReference type="Proteomes" id="UP000176631"/>
    </source>
</evidence>
<dbReference type="Gene3D" id="2.40.150.20">
    <property type="entry name" value="Ribosomal protein L14"/>
    <property type="match status" value="1"/>
</dbReference>
<name>A0A1G1W986_9BACT</name>
<dbReference type="GO" id="GO:0006412">
    <property type="term" value="P:translation"/>
    <property type="evidence" value="ECO:0007669"/>
    <property type="project" value="UniProtKB-UniRule"/>
</dbReference>
<dbReference type="SMART" id="SM01374">
    <property type="entry name" value="Ribosomal_L14"/>
    <property type="match status" value="1"/>
</dbReference>
<dbReference type="STRING" id="1802593.A2172_01410"/>
<evidence type="ECO:0000256" key="1">
    <source>
        <dbReference type="ARBA" id="ARBA00022980"/>
    </source>
</evidence>
<dbReference type="EMBL" id="MHCP01000015">
    <property type="protein sequence ID" value="OGY24184.1"/>
    <property type="molecule type" value="Genomic_DNA"/>
</dbReference>
<dbReference type="CDD" id="cd00337">
    <property type="entry name" value="Ribosomal_uL14"/>
    <property type="match status" value="1"/>
</dbReference>
<comment type="function">
    <text evidence="3 5">Binds to 23S rRNA. Forms part of two intersubunit bridges in the 70S ribosome.</text>
</comment>
<dbReference type="NCBIfam" id="TIGR01067">
    <property type="entry name" value="rplN_bact"/>
    <property type="match status" value="1"/>
</dbReference>
<comment type="subunit">
    <text evidence="3">Part of the 50S ribosomal subunit. Forms a cluster with proteins L3 and L19. In the 70S ribosome, L14 and L19 interact and together make contacts with the 16S rRNA in bridges B5 and B8.</text>
</comment>
<dbReference type="Pfam" id="PF00238">
    <property type="entry name" value="Ribosomal_L14"/>
    <property type="match status" value="1"/>
</dbReference>
<protein>
    <recommendedName>
        <fullName evidence="3">Large ribosomal subunit protein uL14</fullName>
    </recommendedName>
</protein>
<dbReference type="PANTHER" id="PTHR11761:SF3">
    <property type="entry name" value="LARGE RIBOSOMAL SUBUNIT PROTEIN UL14M"/>
    <property type="match status" value="1"/>
</dbReference>
<evidence type="ECO:0000256" key="3">
    <source>
        <dbReference type="HAMAP-Rule" id="MF_01367"/>
    </source>
</evidence>
<dbReference type="GO" id="GO:0003735">
    <property type="term" value="F:structural constituent of ribosome"/>
    <property type="evidence" value="ECO:0007669"/>
    <property type="project" value="InterPro"/>
</dbReference>
<gene>
    <name evidence="3" type="primary">rplN</name>
    <name evidence="6" type="ORF">A2172_01410</name>
</gene>
<dbReference type="AlphaFoldDB" id="A0A1G1W986"/>
<dbReference type="InterPro" id="IPR036853">
    <property type="entry name" value="Ribosomal_uL14_sf"/>
</dbReference>
<accession>A0A1G1W986</accession>
<dbReference type="GO" id="GO:0022625">
    <property type="term" value="C:cytosolic large ribosomal subunit"/>
    <property type="evidence" value="ECO:0007669"/>
    <property type="project" value="TreeGrafter"/>
</dbReference>
<evidence type="ECO:0000313" key="6">
    <source>
        <dbReference type="EMBL" id="OGY24184.1"/>
    </source>
</evidence>
<keyword evidence="2 3" id="KW-0687">Ribonucleoprotein</keyword>
<evidence type="ECO:0000256" key="2">
    <source>
        <dbReference type="ARBA" id="ARBA00023274"/>
    </source>
</evidence>
<dbReference type="PANTHER" id="PTHR11761">
    <property type="entry name" value="50S/60S RIBOSOMAL PROTEIN L14/L23"/>
    <property type="match status" value="1"/>
</dbReference>
<dbReference type="HAMAP" id="MF_01367">
    <property type="entry name" value="Ribosomal_uL14"/>
    <property type="match status" value="1"/>
</dbReference>
<dbReference type="SUPFAM" id="SSF50193">
    <property type="entry name" value="Ribosomal protein L14"/>
    <property type="match status" value="1"/>
</dbReference>
<reference evidence="6 7" key="1">
    <citation type="journal article" date="2016" name="Nat. Commun.">
        <title>Thousands of microbial genomes shed light on interconnected biogeochemical processes in an aquifer system.</title>
        <authorList>
            <person name="Anantharaman K."/>
            <person name="Brown C.T."/>
            <person name="Hug L.A."/>
            <person name="Sharon I."/>
            <person name="Castelle C.J."/>
            <person name="Probst A.J."/>
            <person name="Thomas B.C."/>
            <person name="Singh A."/>
            <person name="Wilkins M.J."/>
            <person name="Karaoz U."/>
            <person name="Brodie E.L."/>
            <person name="Williams K.H."/>
            <person name="Hubbard S.S."/>
            <person name="Banfield J.F."/>
        </authorList>
    </citation>
    <scope>NUCLEOTIDE SEQUENCE [LARGE SCALE GENOMIC DNA]</scope>
</reference>
<organism evidence="6 7">
    <name type="scientific">Candidatus Woykebacteria bacterium RBG_13_40_15</name>
    <dbReference type="NCBI Taxonomy" id="1802593"/>
    <lineage>
        <taxon>Bacteria</taxon>
        <taxon>Candidatus Woykeibacteriota</taxon>
    </lineage>
</organism>
<dbReference type="Proteomes" id="UP000176631">
    <property type="component" value="Unassembled WGS sequence"/>
</dbReference>
<comment type="similarity">
    <text evidence="3 4">Belongs to the universal ribosomal protein uL14 family.</text>
</comment>
<keyword evidence="1 3" id="KW-0689">Ribosomal protein</keyword>
<evidence type="ECO:0000256" key="4">
    <source>
        <dbReference type="RuleBase" id="RU003949"/>
    </source>
</evidence>
<dbReference type="GO" id="GO:0070180">
    <property type="term" value="F:large ribosomal subunit rRNA binding"/>
    <property type="evidence" value="ECO:0007669"/>
    <property type="project" value="TreeGrafter"/>
</dbReference>
<comment type="caution">
    <text evidence="6">The sequence shown here is derived from an EMBL/GenBank/DDBJ whole genome shotgun (WGS) entry which is preliminary data.</text>
</comment>
<dbReference type="InterPro" id="IPR005745">
    <property type="entry name" value="Ribosomal_uL14_bac-type"/>
</dbReference>
<keyword evidence="3 5" id="KW-0694">RNA-binding</keyword>
<dbReference type="InterPro" id="IPR000218">
    <property type="entry name" value="Ribosomal_uL14"/>
</dbReference>
<evidence type="ECO:0000256" key="5">
    <source>
        <dbReference type="RuleBase" id="RU003950"/>
    </source>
</evidence>
<proteinExistence type="inferred from homology"/>
<sequence>MIQHRSILNIADNSGAKKVMMIGMSGRSKQRFARLGDIITGVVKKSDPQGSVKESEVVKTIIVRTKKETRRSDGSYVRFDENAAVVIDDSGNPRGSRIFGPVAREVREKGFIKIASLAPEVI</sequence>